<dbReference type="Pfam" id="PF00151">
    <property type="entry name" value="Lipase"/>
    <property type="match status" value="1"/>
</dbReference>
<dbReference type="Proteomes" id="UP000594454">
    <property type="component" value="Chromosome 5"/>
</dbReference>
<evidence type="ECO:0000259" key="7">
    <source>
        <dbReference type="Pfam" id="PF00151"/>
    </source>
</evidence>
<evidence type="ECO:0000313" key="9">
    <source>
        <dbReference type="Proteomes" id="UP000594454"/>
    </source>
</evidence>
<feature type="chain" id="PRO_5030555259" description="Lipase domain-containing protein" evidence="6">
    <location>
        <begin position="23"/>
        <end position="895"/>
    </location>
</feature>
<accession>A0A7R8Z1B5</accession>
<dbReference type="SUPFAM" id="SSF53474">
    <property type="entry name" value="alpha/beta-Hydrolases"/>
    <property type="match status" value="1"/>
</dbReference>
<dbReference type="FunFam" id="3.40.50.1820:FF:000288">
    <property type="entry name" value="Pancreatic triacylglycerol lipase"/>
    <property type="match status" value="1"/>
</dbReference>
<organism evidence="8 9">
    <name type="scientific">Hermetia illucens</name>
    <name type="common">Black soldier fly</name>
    <dbReference type="NCBI Taxonomy" id="343691"/>
    <lineage>
        <taxon>Eukaryota</taxon>
        <taxon>Metazoa</taxon>
        <taxon>Ecdysozoa</taxon>
        <taxon>Arthropoda</taxon>
        <taxon>Hexapoda</taxon>
        <taxon>Insecta</taxon>
        <taxon>Pterygota</taxon>
        <taxon>Neoptera</taxon>
        <taxon>Endopterygota</taxon>
        <taxon>Diptera</taxon>
        <taxon>Brachycera</taxon>
        <taxon>Stratiomyomorpha</taxon>
        <taxon>Stratiomyidae</taxon>
        <taxon>Hermetiinae</taxon>
        <taxon>Hermetia</taxon>
    </lineage>
</organism>
<dbReference type="GO" id="GO:0016042">
    <property type="term" value="P:lipid catabolic process"/>
    <property type="evidence" value="ECO:0007669"/>
    <property type="project" value="TreeGrafter"/>
</dbReference>
<dbReference type="OMA" id="KCFPCAQ"/>
<comment type="subcellular location">
    <subcellularLocation>
        <location evidence="1">Secreted</location>
    </subcellularLocation>
</comment>
<keyword evidence="3" id="KW-0964">Secreted</keyword>
<feature type="signal peptide" evidence="6">
    <location>
        <begin position="1"/>
        <end position="22"/>
    </location>
</feature>
<dbReference type="GO" id="GO:0016298">
    <property type="term" value="F:lipase activity"/>
    <property type="evidence" value="ECO:0007669"/>
    <property type="project" value="InterPro"/>
</dbReference>
<evidence type="ECO:0000256" key="2">
    <source>
        <dbReference type="ARBA" id="ARBA00010701"/>
    </source>
</evidence>
<dbReference type="OrthoDB" id="199913at2759"/>
<sequence length="895" mass="100704">MYYFISSPVLLLCVSYTISTLGAETRIKWPSAQQEALDEVNDAKIIKAVQQSMAEWSIKSHKHQRKKRAVKKVCYNEVGCFEDSGPFSYLEMLPSPPEEINTKFYFYSTKNRSEQPLLELPFVNMTEAFQKSSNESLNESIEEEPTSAFSKFAYTMEDMDGFDELSTRVIVHGFGSACPHVWIYEMKTALMAVENCIVICVDWENGATLPNYVRAAANTRLVGKQLAMLLRNLQEHKGLNLAKTHIIGFSLGAHAAGFAGAELPGLKRITGLDPAGPLFESQHPKVRLDNTDAEFVDVIHSNGENLILGGLGSWQPMGDVDFYPNGGRVQTGCSNLFVGAITDFVWSQAAEVEGRSLCNHRRAYKFFIDSVAPRCQFPAFSCNSYEDFLKGQCFPCKEDGSDIGKSKCGNMGYYADRSTGRGQLYLVTREEEPFCAHQFHIEIHNSFNDLPLRTIGKLEATLEGEGGLNETFLITEKEDAEFFAGDVVSKIIVPHPALGFPTKLTLQYKSYSGWLTKGLPHWDIDKVILTDSYDRSHSLCKPSLSLSSGMPVHMSLLPGICDIPEESATTVPPTTSELDQPGQDRVGVDGEDGVESVKNRKDILNLGANFKISKNRTYTLEANGNSYEILPWQPILEGNALDRDQIAESSRSLRSEDREIYEPILKSNEDHDSSSTVVSKGRNLHVFDEKEIVEPILKPTTPKTRKVKEITYNSTESKKPAKSQDNGPMTVQLFPFRLGELLERAERYARETLLPLISEQAPKFFGFGTAKEPSERKPRYIPRYEELAFQRSERRQDNHEKSLVSAESQNRRNILDLSRPQRADEQRKFTTTDIYYVNKIGKTWDLRTDGIELASDLRDPHQIRIDLPTYRPPVKRSTTDLITTDDSSSKKQKAT</sequence>
<keyword evidence="6" id="KW-0732">Signal</keyword>
<evidence type="ECO:0000256" key="3">
    <source>
        <dbReference type="ARBA" id="ARBA00022525"/>
    </source>
</evidence>
<keyword evidence="9" id="KW-1185">Reference proteome</keyword>
<dbReference type="PRINTS" id="PR00821">
    <property type="entry name" value="TAGLIPASE"/>
</dbReference>
<feature type="region of interest" description="Disordered" evidence="5">
    <location>
        <begin position="569"/>
        <end position="592"/>
    </location>
</feature>
<dbReference type="PANTHER" id="PTHR11610:SF186">
    <property type="entry name" value="FI22312P1"/>
    <property type="match status" value="1"/>
</dbReference>
<feature type="domain" description="Lipase" evidence="7">
    <location>
        <begin position="163"/>
        <end position="434"/>
    </location>
</feature>
<evidence type="ECO:0000256" key="4">
    <source>
        <dbReference type="RuleBase" id="RU004262"/>
    </source>
</evidence>
<evidence type="ECO:0000256" key="6">
    <source>
        <dbReference type="SAM" id="SignalP"/>
    </source>
</evidence>
<reference evidence="8 9" key="1">
    <citation type="submission" date="2020-11" db="EMBL/GenBank/DDBJ databases">
        <authorList>
            <person name="Wallbank WR R."/>
            <person name="Pardo Diaz C."/>
            <person name="Kozak K."/>
            <person name="Martin S."/>
            <person name="Jiggins C."/>
            <person name="Moest M."/>
            <person name="Warren A I."/>
            <person name="Generalovic N T."/>
            <person name="Byers J.R.P. K."/>
            <person name="Montejo-Kovacevich G."/>
            <person name="Yen C E."/>
        </authorList>
    </citation>
    <scope>NUCLEOTIDE SEQUENCE [LARGE SCALE GENOMIC DNA]</scope>
</reference>
<evidence type="ECO:0000256" key="5">
    <source>
        <dbReference type="SAM" id="MobiDB-lite"/>
    </source>
</evidence>
<dbReference type="Gene3D" id="3.40.50.1820">
    <property type="entry name" value="alpha/beta hydrolase"/>
    <property type="match status" value="1"/>
</dbReference>
<dbReference type="FunCoup" id="A0A7R8Z1B5">
    <property type="interactions" value="106"/>
</dbReference>
<dbReference type="InParanoid" id="A0A7R8Z1B5"/>
<dbReference type="EMBL" id="LR899013">
    <property type="protein sequence ID" value="CAD7091743.1"/>
    <property type="molecule type" value="Genomic_DNA"/>
</dbReference>
<dbReference type="AlphaFoldDB" id="A0A7R8Z1B5"/>
<dbReference type="InterPro" id="IPR000734">
    <property type="entry name" value="TAG_lipase"/>
</dbReference>
<dbReference type="InterPro" id="IPR029058">
    <property type="entry name" value="AB_hydrolase_fold"/>
</dbReference>
<evidence type="ECO:0000256" key="1">
    <source>
        <dbReference type="ARBA" id="ARBA00004613"/>
    </source>
</evidence>
<dbReference type="GO" id="GO:0005615">
    <property type="term" value="C:extracellular space"/>
    <property type="evidence" value="ECO:0007669"/>
    <property type="project" value="TreeGrafter"/>
</dbReference>
<dbReference type="InterPro" id="IPR013818">
    <property type="entry name" value="Lipase"/>
</dbReference>
<protein>
    <recommendedName>
        <fullName evidence="7">Lipase domain-containing protein</fullName>
    </recommendedName>
</protein>
<dbReference type="InterPro" id="IPR033906">
    <property type="entry name" value="Lipase_N"/>
</dbReference>
<dbReference type="PANTHER" id="PTHR11610">
    <property type="entry name" value="LIPASE"/>
    <property type="match status" value="1"/>
</dbReference>
<name>A0A7R8Z1B5_HERIL</name>
<comment type="similarity">
    <text evidence="2 4">Belongs to the AB hydrolase superfamily. Lipase family.</text>
</comment>
<gene>
    <name evidence="8" type="ORF">HERILL_LOCUS14147</name>
</gene>
<evidence type="ECO:0000313" key="8">
    <source>
        <dbReference type="EMBL" id="CAD7091743.1"/>
    </source>
</evidence>
<proteinExistence type="inferred from homology"/>
<feature type="region of interest" description="Disordered" evidence="5">
    <location>
        <begin position="871"/>
        <end position="895"/>
    </location>
</feature>
<dbReference type="CDD" id="cd00707">
    <property type="entry name" value="Pancreat_lipase_like"/>
    <property type="match status" value="1"/>
</dbReference>
<feature type="compositionally biased region" description="Polar residues" evidence="5">
    <location>
        <begin position="569"/>
        <end position="578"/>
    </location>
</feature>